<evidence type="ECO:0000313" key="1">
    <source>
        <dbReference type="EMBL" id="TFK63183.1"/>
    </source>
</evidence>
<name>A0ACD3ABC3_9AGAR</name>
<organism evidence="1 2">
    <name type="scientific">Pluteus cervinus</name>
    <dbReference type="NCBI Taxonomy" id="181527"/>
    <lineage>
        <taxon>Eukaryota</taxon>
        <taxon>Fungi</taxon>
        <taxon>Dikarya</taxon>
        <taxon>Basidiomycota</taxon>
        <taxon>Agaricomycotina</taxon>
        <taxon>Agaricomycetes</taxon>
        <taxon>Agaricomycetidae</taxon>
        <taxon>Agaricales</taxon>
        <taxon>Pluteineae</taxon>
        <taxon>Pluteaceae</taxon>
        <taxon>Pluteus</taxon>
    </lineage>
</organism>
<keyword evidence="2" id="KW-1185">Reference proteome</keyword>
<proteinExistence type="predicted"/>
<dbReference type="EMBL" id="ML208536">
    <property type="protein sequence ID" value="TFK63183.1"/>
    <property type="molecule type" value="Genomic_DNA"/>
</dbReference>
<protein>
    <submittedName>
        <fullName evidence="1">Uncharacterized protein</fullName>
    </submittedName>
</protein>
<evidence type="ECO:0000313" key="2">
    <source>
        <dbReference type="Proteomes" id="UP000308600"/>
    </source>
</evidence>
<feature type="non-terminal residue" evidence="1">
    <location>
        <position position="1"/>
    </location>
</feature>
<reference evidence="1 2" key="1">
    <citation type="journal article" date="2019" name="Nat. Ecol. Evol.">
        <title>Megaphylogeny resolves global patterns of mushroom evolution.</title>
        <authorList>
            <person name="Varga T."/>
            <person name="Krizsan K."/>
            <person name="Foldi C."/>
            <person name="Dima B."/>
            <person name="Sanchez-Garcia M."/>
            <person name="Sanchez-Ramirez S."/>
            <person name="Szollosi G.J."/>
            <person name="Szarkandi J.G."/>
            <person name="Papp V."/>
            <person name="Albert L."/>
            <person name="Andreopoulos W."/>
            <person name="Angelini C."/>
            <person name="Antonin V."/>
            <person name="Barry K.W."/>
            <person name="Bougher N.L."/>
            <person name="Buchanan P."/>
            <person name="Buyck B."/>
            <person name="Bense V."/>
            <person name="Catcheside P."/>
            <person name="Chovatia M."/>
            <person name="Cooper J."/>
            <person name="Damon W."/>
            <person name="Desjardin D."/>
            <person name="Finy P."/>
            <person name="Geml J."/>
            <person name="Haridas S."/>
            <person name="Hughes K."/>
            <person name="Justo A."/>
            <person name="Karasinski D."/>
            <person name="Kautmanova I."/>
            <person name="Kiss B."/>
            <person name="Kocsube S."/>
            <person name="Kotiranta H."/>
            <person name="LaButti K.M."/>
            <person name="Lechner B.E."/>
            <person name="Liimatainen K."/>
            <person name="Lipzen A."/>
            <person name="Lukacs Z."/>
            <person name="Mihaltcheva S."/>
            <person name="Morgado L.N."/>
            <person name="Niskanen T."/>
            <person name="Noordeloos M.E."/>
            <person name="Ohm R.A."/>
            <person name="Ortiz-Santana B."/>
            <person name="Ovrebo C."/>
            <person name="Racz N."/>
            <person name="Riley R."/>
            <person name="Savchenko A."/>
            <person name="Shiryaev A."/>
            <person name="Soop K."/>
            <person name="Spirin V."/>
            <person name="Szebenyi C."/>
            <person name="Tomsovsky M."/>
            <person name="Tulloss R.E."/>
            <person name="Uehling J."/>
            <person name="Grigoriev I.V."/>
            <person name="Vagvolgyi C."/>
            <person name="Papp T."/>
            <person name="Martin F.M."/>
            <person name="Miettinen O."/>
            <person name="Hibbett D.S."/>
            <person name="Nagy L.G."/>
        </authorList>
    </citation>
    <scope>NUCLEOTIDE SEQUENCE [LARGE SCALE GENOMIC DNA]</scope>
    <source>
        <strain evidence="1 2">NL-1719</strain>
    </source>
</reference>
<dbReference type="Proteomes" id="UP000308600">
    <property type="component" value="Unassembled WGS sequence"/>
</dbReference>
<sequence>PRIWWCPSGPLSFLPLHAAGSYDNEVSDNISNYMVSSYIPDASSIFRAINHPLAQPTEDFRILAVTHPDGCGLPGTMDELHIIQKHARQHILTILTGTEATPDAVGHKMQESNWVHFACHGVQDPHEPTKSAFILANRARLDILDIALCLRIPNPEFAFLSACQTAKGHLKAPDEFIHLAGGMMATGYRSVIATMWSIRDSSAPRIADLVYGRLFEGGRPDYRHAAYALHDAVKKLRTDMGGNYMDWVPFIHMGA</sequence>
<accession>A0ACD3ABC3</accession>
<gene>
    <name evidence="1" type="ORF">BDN72DRAFT_776188</name>
</gene>